<name>A0A820T0T4_9BILA</name>
<evidence type="ECO:0000313" key="2">
    <source>
        <dbReference type="Proteomes" id="UP000663881"/>
    </source>
</evidence>
<dbReference type="EMBL" id="CAJOAY010037954">
    <property type="protein sequence ID" value="CAF4467217.1"/>
    <property type="molecule type" value="Genomic_DNA"/>
</dbReference>
<proteinExistence type="predicted"/>
<dbReference type="SUPFAM" id="SSF100939">
    <property type="entry name" value="SPOC domain-like"/>
    <property type="match status" value="1"/>
</dbReference>
<gene>
    <name evidence="1" type="ORF">OKA104_LOCUS55029</name>
</gene>
<dbReference type="Gene3D" id="2.40.290.10">
    <property type="match status" value="1"/>
</dbReference>
<comment type="caution">
    <text evidence="1">The sequence shown here is derived from an EMBL/GenBank/DDBJ whole genome shotgun (WGS) entry which is preliminary data.</text>
</comment>
<sequence>KQMFILCQFTARRNTPPRLVALIPQAEEINKKRSE</sequence>
<accession>A0A820T0T4</accession>
<feature type="non-terminal residue" evidence="1">
    <location>
        <position position="1"/>
    </location>
</feature>
<dbReference type="InterPro" id="IPR016194">
    <property type="entry name" value="SPOC-like_C_dom_sf"/>
</dbReference>
<evidence type="ECO:0000313" key="1">
    <source>
        <dbReference type="EMBL" id="CAF4467217.1"/>
    </source>
</evidence>
<protein>
    <submittedName>
        <fullName evidence="1">Uncharacterized protein</fullName>
    </submittedName>
</protein>
<dbReference type="Proteomes" id="UP000663881">
    <property type="component" value="Unassembled WGS sequence"/>
</dbReference>
<organism evidence="1 2">
    <name type="scientific">Adineta steineri</name>
    <dbReference type="NCBI Taxonomy" id="433720"/>
    <lineage>
        <taxon>Eukaryota</taxon>
        <taxon>Metazoa</taxon>
        <taxon>Spiralia</taxon>
        <taxon>Gnathifera</taxon>
        <taxon>Rotifera</taxon>
        <taxon>Eurotatoria</taxon>
        <taxon>Bdelloidea</taxon>
        <taxon>Adinetida</taxon>
        <taxon>Adinetidae</taxon>
        <taxon>Adineta</taxon>
    </lineage>
</organism>
<dbReference type="AlphaFoldDB" id="A0A820T0T4"/>
<reference evidence="1" key="1">
    <citation type="submission" date="2021-02" db="EMBL/GenBank/DDBJ databases">
        <authorList>
            <person name="Nowell W R."/>
        </authorList>
    </citation>
    <scope>NUCLEOTIDE SEQUENCE</scope>
</reference>